<feature type="region of interest" description="Disordered" evidence="2">
    <location>
        <begin position="99"/>
        <end position="296"/>
    </location>
</feature>
<evidence type="ECO:0000313" key="3">
    <source>
        <dbReference type="EMBL" id="KAJ1350138.1"/>
    </source>
</evidence>
<feature type="compositionally biased region" description="Polar residues" evidence="2">
    <location>
        <begin position="730"/>
        <end position="748"/>
    </location>
</feature>
<feature type="compositionally biased region" description="Low complexity" evidence="2">
    <location>
        <begin position="223"/>
        <end position="239"/>
    </location>
</feature>
<name>A0AAD5M3W9_PARTN</name>
<feature type="region of interest" description="Disordered" evidence="2">
    <location>
        <begin position="413"/>
        <end position="463"/>
    </location>
</feature>
<dbReference type="Proteomes" id="UP001196413">
    <property type="component" value="Unassembled WGS sequence"/>
</dbReference>
<reference evidence="3" key="1">
    <citation type="submission" date="2021-06" db="EMBL/GenBank/DDBJ databases">
        <title>Parelaphostrongylus tenuis whole genome reference sequence.</title>
        <authorList>
            <person name="Garwood T.J."/>
            <person name="Larsen P.A."/>
            <person name="Fountain-Jones N.M."/>
            <person name="Garbe J.R."/>
            <person name="Macchietto M.G."/>
            <person name="Kania S.A."/>
            <person name="Gerhold R.W."/>
            <person name="Richards J.E."/>
            <person name="Wolf T.M."/>
        </authorList>
    </citation>
    <scope>NUCLEOTIDE SEQUENCE</scope>
    <source>
        <strain evidence="3">MNPRO001-30</strain>
        <tissue evidence="3">Meninges</tissue>
    </source>
</reference>
<feature type="region of interest" description="Disordered" evidence="2">
    <location>
        <begin position="624"/>
        <end position="653"/>
    </location>
</feature>
<feature type="coiled-coil region" evidence="1">
    <location>
        <begin position="20"/>
        <end position="88"/>
    </location>
</feature>
<organism evidence="3 4">
    <name type="scientific">Parelaphostrongylus tenuis</name>
    <name type="common">Meningeal worm</name>
    <dbReference type="NCBI Taxonomy" id="148309"/>
    <lineage>
        <taxon>Eukaryota</taxon>
        <taxon>Metazoa</taxon>
        <taxon>Ecdysozoa</taxon>
        <taxon>Nematoda</taxon>
        <taxon>Chromadorea</taxon>
        <taxon>Rhabditida</taxon>
        <taxon>Rhabditina</taxon>
        <taxon>Rhabditomorpha</taxon>
        <taxon>Strongyloidea</taxon>
        <taxon>Metastrongylidae</taxon>
        <taxon>Parelaphostrongylus</taxon>
    </lineage>
</organism>
<evidence type="ECO:0000256" key="2">
    <source>
        <dbReference type="SAM" id="MobiDB-lite"/>
    </source>
</evidence>
<feature type="compositionally biased region" description="Basic and acidic residues" evidence="2">
    <location>
        <begin position="443"/>
        <end position="463"/>
    </location>
</feature>
<feature type="compositionally biased region" description="Polar residues" evidence="2">
    <location>
        <begin position="264"/>
        <end position="276"/>
    </location>
</feature>
<feature type="region of interest" description="Disordered" evidence="2">
    <location>
        <begin position="543"/>
        <end position="573"/>
    </location>
</feature>
<dbReference type="EMBL" id="JAHQIW010000805">
    <property type="protein sequence ID" value="KAJ1350138.1"/>
    <property type="molecule type" value="Genomic_DNA"/>
</dbReference>
<proteinExistence type="predicted"/>
<feature type="compositionally biased region" description="Basic and acidic residues" evidence="2">
    <location>
        <begin position="543"/>
        <end position="572"/>
    </location>
</feature>
<feature type="region of interest" description="Disordered" evidence="2">
    <location>
        <begin position="728"/>
        <end position="748"/>
    </location>
</feature>
<keyword evidence="1" id="KW-0175">Coiled coil</keyword>
<accession>A0AAD5M3W9</accession>
<protein>
    <submittedName>
        <fullName evidence="3">Uncharacterized protein</fullName>
    </submittedName>
</protein>
<evidence type="ECO:0000256" key="1">
    <source>
        <dbReference type="SAM" id="Coils"/>
    </source>
</evidence>
<keyword evidence="4" id="KW-1185">Reference proteome</keyword>
<feature type="compositionally biased region" description="Low complexity" evidence="2">
    <location>
        <begin position="201"/>
        <end position="215"/>
    </location>
</feature>
<sequence>MDKSMRTVLPPKPKKLYEKADEVRRRKEAAERLMKERHEAIRREREEKFMKINEERLRQQRELKERHARELKRQQDVLQRRMALMERDNARKKEILERNHAAVSRLASGPSRKKYAFGSSTPRELSFVECRQSKSQDRQPLRDKQVLSNGTAHGQHGRSANSIMSTSMYVPTDSNRQSISTVRSSPSKSAVTKSQNLMTQSVYSPSPKVSVTPTSRLQKKPLNRLANSASNSSLVNSPATPGSKSKTARLREAKSKPKMKSVGLKSQNRLSSSAEQPNEAAVVSNTPSEHSDATVPMGDVTSECLHVETMSDEISSKILDNDTHIEEDVDTVLVNDDIAHEGTQMMSDSSEDEVVKTSEEAVEVREIVEFKVIIPEDSDVNEVIRPSVELPHDTTDSSIQKRQIVEVDEMSGCAQSPFPQSSAVIDSINHPRASPVDNSSMEEPTKEPRSEEITENPHSEDRIVEFLPEDEVEKQAKESLGDECAGDSHHENRVINFLSGNEVEEQVKEPLSKELTEQLHCENRVFEFLPEGEVGKQVDEVISKGTDRNPHYEKRPEEFSLKSEDESSKENKGQLIEETAEDKYCESQTNGTVPEVKSINVSADQTAGMPLPPVENMYDKQFTPIIPGDIPGTVPTTKETDDSMVKKPPSPTNEIIAHRLRREQEQRELDERKARIAAILAKSRDLSSAASVVIGRSTPSRGEAAQDLLKRLASNGNLPSLQKLVARHASGSSAMDQVTQEDPTPQAI</sequence>
<evidence type="ECO:0000313" key="4">
    <source>
        <dbReference type="Proteomes" id="UP001196413"/>
    </source>
</evidence>
<feature type="compositionally biased region" description="Polar residues" evidence="2">
    <location>
        <begin position="413"/>
        <end position="424"/>
    </location>
</feature>
<feature type="compositionally biased region" description="Basic and acidic residues" evidence="2">
    <location>
        <begin position="131"/>
        <end position="145"/>
    </location>
</feature>
<gene>
    <name evidence="3" type="ORF">KIN20_005859</name>
</gene>
<dbReference type="AlphaFoldDB" id="A0AAD5M3W9"/>
<feature type="compositionally biased region" description="Polar residues" evidence="2">
    <location>
        <begin position="146"/>
        <end position="200"/>
    </location>
</feature>
<comment type="caution">
    <text evidence="3">The sequence shown here is derived from an EMBL/GenBank/DDBJ whole genome shotgun (WGS) entry which is preliminary data.</text>
</comment>